<sequence>MPTATFSLTDCKAIIRVTPRAGDPLALKDLVLSVMHPKRGEIATLTAVLINRRACGHRFHKVTAPQTEPFALLLDKKGLIKDLTKFSTTLFDPRGLIREELIDHEYHQGTGVWGREINNGLIAYIFSLNVRSRGPYKEKGVDSWALQQLFSSEYFNPRDFAVACPSRMIRHYPARAQTSEATTHLNDFLHENEFRRIGRTEFLVYSLEPTHRSHSLSTQDDAESNLIHRQPTEELASTSDPIHALMILQDEQIRHRRKYPLHHAACDPQVTPSQLDVLIEELFKSNPDSIRSRDENGYTPLHVAAHCASIPAIRALLALPSPGPRNDLAKRDNVDGTNVLETCQRKMRTERETEEKHDGHWHGYPEAFLRTEYMLKLAVGEDVGGLDEDAYTGTRKFGCTCNQCYNGKLSPRMRTRLVAESTWLLQDMLAEEPPFVGGQPTPITDIDLLPESTTYLPASGPM</sequence>
<protein>
    <recommendedName>
        <fullName evidence="4">Ankyrin</fullName>
    </recommendedName>
</protein>
<reference evidence="3" key="1">
    <citation type="submission" date="2024-04" db="EMBL/GenBank/DDBJ databases">
        <authorList>
            <person name="Shaw F."/>
            <person name="Minotto A."/>
        </authorList>
    </citation>
    <scope>NUCLEOTIDE SEQUENCE [LARGE SCALE GENOMIC DNA]</scope>
</reference>
<keyword evidence="1" id="KW-0040">ANK repeat</keyword>
<evidence type="ECO:0000313" key="3">
    <source>
        <dbReference type="Proteomes" id="UP001497453"/>
    </source>
</evidence>
<proteinExistence type="predicted"/>
<organism evidence="2 3">
    <name type="scientific">Somion occarium</name>
    <dbReference type="NCBI Taxonomy" id="3059160"/>
    <lineage>
        <taxon>Eukaryota</taxon>
        <taxon>Fungi</taxon>
        <taxon>Dikarya</taxon>
        <taxon>Basidiomycota</taxon>
        <taxon>Agaricomycotina</taxon>
        <taxon>Agaricomycetes</taxon>
        <taxon>Polyporales</taxon>
        <taxon>Cerrenaceae</taxon>
        <taxon>Somion</taxon>
    </lineage>
</organism>
<dbReference type="InterPro" id="IPR036770">
    <property type="entry name" value="Ankyrin_rpt-contain_sf"/>
</dbReference>
<evidence type="ECO:0000256" key="1">
    <source>
        <dbReference type="PROSITE-ProRule" id="PRU00023"/>
    </source>
</evidence>
<name>A0ABP1E3M7_9APHY</name>
<dbReference type="Gene3D" id="1.25.40.20">
    <property type="entry name" value="Ankyrin repeat-containing domain"/>
    <property type="match status" value="1"/>
</dbReference>
<evidence type="ECO:0008006" key="4">
    <source>
        <dbReference type="Google" id="ProtNLM"/>
    </source>
</evidence>
<keyword evidence="3" id="KW-1185">Reference proteome</keyword>
<dbReference type="Pfam" id="PF00023">
    <property type="entry name" value="Ank"/>
    <property type="match status" value="1"/>
</dbReference>
<dbReference type="EMBL" id="OZ037951">
    <property type="protein sequence ID" value="CAL1714671.1"/>
    <property type="molecule type" value="Genomic_DNA"/>
</dbReference>
<dbReference type="PROSITE" id="PS50088">
    <property type="entry name" value="ANK_REPEAT"/>
    <property type="match status" value="1"/>
</dbReference>
<accession>A0ABP1E3M7</accession>
<dbReference type="SUPFAM" id="SSF48403">
    <property type="entry name" value="Ankyrin repeat"/>
    <property type="match status" value="1"/>
</dbReference>
<dbReference type="Proteomes" id="UP001497453">
    <property type="component" value="Chromosome 8"/>
</dbReference>
<dbReference type="InterPro" id="IPR002110">
    <property type="entry name" value="Ankyrin_rpt"/>
</dbReference>
<feature type="repeat" description="ANK" evidence="1">
    <location>
        <begin position="296"/>
        <end position="317"/>
    </location>
</feature>
<dbReference type="PROSITE" id="PS50297">
    <property type="entry name" value="ANK_REP_REGION"/>
    <property type="match status" value="1"/>
</dbReference>
<evidence type="ECO:0000313" key="2">
    <source>
        <dbReference type="EMBL" id="CAL1714671.1"/>
    </source>
</evidence>
<gene>
    <name evidence="2" type="ORF">GFSPODELE1_LOCUS9875</name>
</gene>